<evidence type="ECO:0000313" key="2">
    <source>
        <dbReference type="EMBL" id="CAA3008772.1"/>
    </source>
</evidence>
<dbReference type="Gramene" id="OE9A116439T1">
    <property type="protein sequence ID" value="OE9A116439C1"/>
    <property type="gene ID" value="OE9A116439"/>
</dbReference>
<dbReference type="Gene3D" id="1.10.560.10">
    <property type="entry name" value="GroEL-like equatorial domain"/>
    <property type="match status" value="1"/>
</dbReference>
<organism evidence="2 3">
    <name type="scientific">Olea europaea subsp. europaea</name>
    <dbReference type="NCBI Taxonomy" id="158383"/>
    <lineage>
        <taxon>Eukaryota</taxon>
        <taxon>Viridiplantae</taxon>
        <taxon>Streptophyta</taxon>
        <taxon>Embryophyta</taxon>
        <taxon>Tracheophyta</taxon>
        <taxon>Spermatophyta</taxon>
        <taxon>Magnoliopsida</taxon>
        <taxon>eudicotyledons</taxon>
        <taxon>Gunneridae</taxon>
        <taxon>Pentapetalae</taxon>
        <taxon>asterids</taxon>
        <taxon>lamiids</taxon>
        <taxon>Lamiales</taxon>
        <taxon>Oleaceae</taxon>
        <taxon>Oleeae</taxon>
        <taxon>Olea</taxon>
    </lineage>
</organism>
<sequence>MGYKPETMCSSHLQNFEAVLVLDDVLVYGGAAKISFSLAKEAAADKYPGIDQENNPFCGIDCNDVGTNNMSEQNVFETLIGKQQQILLGTQVVKMILKIDDIWVFEATPTLGMKFGTKYPDIIPRMVVWECRRGRFHPVTSAFDGATSCTAYVPEYEPKDGLENEAGFDDVTDVHSTKRKVDLPEEDLKLEKEVRGKNVGGKELETEPGFDDVRDVPAAETNVEACEEDPKLEEEVKGKNIGGKD</sequence>
<comment type="caution">
    <text evidence="2">The sequence shown here is derived from an EMBL/GenBank/DDBJ whole genome shotgun (WGS) entry which is preliminary data.</text>
</comment>
<name>A0A8S0TSD4_OLEEU</name>
<feature type="compositionally biased region" description="Basic and acidic residues" evidence="1">
    <location>
        <begin position="233"/>
        <end position="245"/>
    </location>
</feature>
<dbReference type="Proteomes" id="UP000594638">
    <property type="component" value="Unassembled WGS sequence"/>
</dbReference>
<feature type="region of interest" description="Disordered" evidence="1">
    <location>
        <begin position="221"/>
        <end position="245"/>
    </location>
</feature>
<protein>
    <submittedName>
        <fullName evidence="2">Uncharacterized protein</fullName>
    </submittedName>
</protein>
<dbReference type="InterPro" id="IPR027413">
    <property type="entry name" value="GROEL-like_equatorial_sf"/>
</dbReference>
<dbReference type="SUPFAM" id="SSF48592">
    <property type="entry name" value="GroEL equatorial domain-like"/>
    <property type="match status" value="1"/>
</dbReference>
<dbReference type="EMBL" id="CACTIH010007305">
    <property type="protein sequence ID" value="CAA3008772.1"/>
    <property type="molecule type" value="Genomic_DNA"/>
</dbReference>
<gene>
    <name evidence="2" type="ORF">OLEA9_A116439</name>
</gene>
<evidence type="ECO:0000313" key="3">
    <source>
        <dbReference type="Proteomes" id="UP000594638"/>
    </source>
</evidence>
<keyword evidence="3" id="KW-1185">Reference proteome</keyword>
<reference evidence="2 3" key="1">
    <citation type="submission" date="2019-12" db="EMBL/GenBank/DDBJ databases">
        <authorList>
            <person name="Alioto T."/>
            <person name="Alioto T."/>
            <person name="Gomez Garrido J."/>
        </authorList>
    </citation>
    <scope>NUCLEOTIDE SEQUENCE [LARGE SCALE GENOMIC DNA]</scope>
</reference>
<proteinExistence type="predicted"/>
<dbReference type="OrthoDB" id="780591at2759"/>
<accession>A0A8S0TSD4</accession>
<evidence type="ECO:0000256" key="1">
    <source>
        <dbReference type="SAM" id="MobiDB-lite"/>
    </source>
</evidence>
<dbReference type="AlphaFoldDB" id="A0A8S0TSD4"/>